<comment type="caution">
    <text evidence="1">The sequence shown here is derived from an EMBL/GenBank/DDBJ whole genome shotgun (WGS) entry which is preliminary data.</text>
</comment>
<accession>A0A9D2NX46</accession>
<dbReference type="AlphaFoldDB" id="A0A9D2NX46"/>
<protein>
    <submittedName>
        <fullName evidence="1">Uncharacterized protein</fullName>
    </submittedName>
</protein>
<gene>
    <name evidence="1" type="ORF">H9701_00675</name>
</gene>
<reference evidence="1" key="2">
    <citation type="submission" date="2021-04" db="EMBL/GenBank/DDBJ databases">
        <authorList>
            <person name="Gilroy R."/>
        </authorList>
    </citation>
    <scope>NUCLEOTIDE SEQUENCE</scope>
    <source>
        <strain evidence="1">CHK186-1790</strain>
    </source>
</reference>
<sequence length="104" mass="11872">MNDDFYLPGLSHFANDNGWSGSRGLLCYEIEKPQEGRMRTVIWQGPFSRKYAQLEGEASFKVTAEGIDALRSWLLERAEAMNAHPPRTPEECRAYYEKISRGGD</sequence>
<dbReference type="Proteomes" id="UP000823882">
    <property type="component" value="Unassembled WGS sequence"/>
</dbReference>
<dbReference type="EMBL" id="DWWJ01000011">
    <property type="protein sequence ID" value="HJC40052.1"/>
    <property type="molecule type" value="Genomic_DNA"/>
</dbReference>
<reference evidence="1" key="1">
    <citation type="journal article" date="2021" name="PeerJ">
        <title>Extensive microbial diversity within the chicken gut microbiome revealed by metagenomics and culture.</title>
        <authorList>
            <person name="Gilroy R."/>
            <person name="Ravi A."/>
            <person name="Getino M."/>
            <person name="Pursley I."/>
            <person name="Horton D.L."/>
            <person name="Alikhan N.F."/>
            <person name="Baker D."/>
            <person name="Gharbi K."/>
            <person name="Hall N."/>
            <person name="Watson M."/>
            <person name="Adriaenssens E.M."/>
            <person name="Foster-Nyarko E."/>
            <person name="Jarju S."/>
            <person name="Secka A."/>
            <person name="Antonio M."/>
            <person name="Oren A."/>
            <person name="Chaudhuri R.R."/>
            <person name="La Ragione R."/>
            <person name="Hildebrand F."/>
            <person name="Pallen M.J."/>
        </authorList>
    </citation>
    <scope>NUCLEOTIDE SEQUENCE</scope>
    <source>
        <strain evidence="1">CHK186-1790</strain>
    </source>
</reference>
<evidence type="ECO:0000313" key="2">
    <source>
        <dbReference type="Proteomes" id="UP000823882"/>
    </source>
</evidence>
<proteinExistence type="predicted"/>
<organism evidence="1 2">
    <name type="scientific">Candidatus Intestinimonas pullistercoris</name>
    <dbReference type="NCBI Taxonomy" id="2838623"/>
    <lineage>
        <taxon>Bacteria</taxon>
        <taxon>Bacillati</taxon>
        <taxon>Bacillota</taxon>
        <taxon>Clostridia</taxon>
        <taxon>Eubacteriales</taxon>
        <taxon>Intestinimonas</taxon>
    </lineage>
</organism>
<name>A0A9D2NX46_9FIRM</name>
<evidence type="ECO:0000313" key="1">
    <source>
        <dbReference type="EMBL" id="HJC40052.1"/>
    </source>
</evidence>